<dbReference type="RefSeq" id="WP_135544868.1">
    <property type="nucleotide sequence ID" value="NZ_SPQQ01000001.1"/>
</dbReference>
<dbReference type="Proteomes" id="UP000298460">
    <property type="component" value="Unassembled WGS sequence"/>
</dbReference>
<accession>A0A4Z0RD57</accession>
<reference evidence="10 11" key="1">
    <citation type="submission" date="2019-03" db="EMBL/GenBank/DDBJ databases">
        <title>Draft Genome Sequence of Desulfosporosinus fructosivorans Strain 63.6F, Isolated from Marine Sediment in the Baltic Sea.</title>
        <authorList>
            <person name="Hausmann B."/>
            <person name="Vandieken V."/>
            <person name="Pjevac P."/>
            <person name="Schreck K."/>
            <person name="Herbold C.W."/>
            <person name="Loy A."/>
        </authorList>
    </citation>
    <scope>NUCLEOTIDE SEQUENCE [LARGE SCALE GENOMIC DNA]</scope>
    <source>
        <strain evidence="10 11">63.6F</strain>
    </source>
</reference>
<dbReference type="InterPro" id="IPR035906">
    <property type="entry name" value="MetI-like_sf"/>
</dbReference>
<evidence type="ECO:0000256" key="2">
    <source>
        <dbReference type="ARBA" id="ARBA00022448"/>
    </source>
</evidence>
<comment type="similarity">
    <text evidence="8">Belongs to the binding-protein-dependent transport system permease family.</text>
</comment>
<evidence type="ECO:0000256" key="1">
    <source>
        <dbReference type="ARBA" id="ARBA00004429"/>
    </source>
</evidence>
<comment type="caution">
    <text evidence="10">The sequence shown here is derived from an EMBL/GenBank/DDBJ whole genome shotgun (WGS) entry which is preliminary data.</text>
</comment>
<organism evidence="10 11">
    <name type="scientific">Desulfosporosinus fructosivorans</name>
    <dbReference type="NCBI Taxonomy" id="2018669"/>
    <lineage>
        <taxon>Bacteria</taxon>
        <taxon>Bacillati</taxon>
        <taxon>Bacillota</taxon>
        <taxon>Clostridia</taxon>
        <taxon>Eubacteriales</taxon>
        <taxon>Desulfitobacteriaceae</taxon>
        <taxon>Desulfosporosinus</taxon>
    </lineage>
</organism>
<feature type="transmembrane region" description="Helical" evidence="8">
    <location>
        <begin position="235"/>
        <end position="254"/>
    </location>
</feature>
<feature type="transmembrane region" description="Helical" evidence="8">
    <location>
        <begin position="12"/>
        <end position="39"/>
    </location>
</feature>
<evidence type="ECO:0000259" key="9">
    <source>
        <dbReference type="PROSITE" id="PS50928"/>
    </source>
</evidence>
<keyword evidence="4" id="KW-0997">Cell inner membrane</keyword>
<name>A0A4Z0RD57_9FIRM</name>
<dbReference type="PANTHER" id="PTHR43357:SF4">
    <property type="entry name" value="INNER MEMBRANE ABC TRANSPORTER PERMEASE PROTEIN YDCV"/>
    <property type="match status" value="1"/>
</dbReference>
<evidence type="ECO:0000256" key="7">
    <source>
        <dbReference type="ARBA" id="ARBA00023136"/>
    </source>
</evidence>
<dbReference type="PANTHER" id="PTHR43357">
    <property type="entry name" value="INNER MEMBRANE ABC TRANSPORTER PERMEASE PROTEIN YDCV"/>
    <property type="match status" value="1"/>
</dbReference>
<dbReference type="AlphaFoldDB" id="A0A4Z0RD57"/>
<feature type="domain" description="ABC transmembrane type-1" evidence="9">
    <location>
        <begin position="66"/>
        <end position="254"/>
    </location>
</feature>
<evidence type="ECO:0000256" key="3">
    <source>
        <dbReference type="ARBA" id="ARBA00022475"/>
    </source>
</evidence>
<keyword evidence="5 8" id="KW-0812">Transmembrane</keyword>
<feature type="transmembrane region" description="Helical" evidence="8">
    <location>
        <begin position="104"/>
        <end position="128"/>
    </location>
</feature>
<dbReference type="InterPro" id="IPR000515">
    <property type="entry name" value="MetI-like"/>
</dbReference>
<feature type="transmembrane region" description="Helical" evidence="8">
    <location>
        <begin position="179"/>
        <end position="200"/>
    </location>
</feature>
<keyword evidence="3" id="KW-1003">Cell membrane</keyword>
<dbReference type="GO" id="GO:0055085">
    <property type="term" value="P:transmembrane transport"/>
    <property type="evidence" value="ECO:0007669"/>
    <property type="project" value="InterPro"/>
</dbReference>
<proteinExistence type="inferred from homology"/>
<keyword evidence="2 8" id="KW-0813">Transport</keyword>
<comment type="subcellular location">
    <subcellularLocation>
        <location evidence="1">Cell inner membrane</location>
        <topology evidence="1">Multi-pass membrane protein</topology>
    </subcellularLocation>
    <subcellularLocation>
        <location evidence="8">Cell membrane</location>
        <topology evidence="8">Multi-pass membrane protein</topology>
    </subcellularLocation>
</comment>
<evidence type="ECO:0000256" key="4">
    <source>
        <dbReference type="ARBA" id="ARBA00022519"/>
    </source>
</evidence>
<feature type="transmembrane region" description="Helical" evidence="8">
    <location>
        <begin position="59"/>
        <end position="83"/>
    </location>
</feature>
<dbReference type="Pfam" id="PF00528">
    <property type="entry name" value="BPD_transp_1"/>
    <property type="match status" value="1"/>
</dbReference>
<evidence type="ECO:0000256" key="6">
    <source>
        <dbReference type="ARBA" id="ARBA00022989"/>
    </source>
</evidence>
<dbReference type="CDD" id="cd06261">
    <property type="entry name" value="TM_PBP2"/>
    <property type="match status" value="1"/>
</dbReference>
<gene>
    <name evidence="10" type="ORF">E4K67_02840</name>
</gene>
<protein>
    <submittedName>
        <fullName evidence="10">ABC transporter permease subunit</fullName>
    </submittedName>
</protein>
<evidence type="ECO:0000256" key="5">
    <source>
        <dbReference type="ARBA" id="ARBA00022692"/>
    </source>
</evidence>
<evidence type="ECO:0000313" key="11">
    <source>
        <dbReference type="Proteomes" id="UP000298460"/>
    </source>
</evidence>
<dbReference type="EMBL" id="SPQQ01000001">
    <property type="protein sequence ID" value="TGE39933.1"/>
    <property type="molecule type" value="Genomic_DNA"/>
</dbReference>
<dbReference type="OrthoDB" id="9782004at2"/>
<dbReference type="PROSITE" id="PS50928">
    <property type="entry name" value="ABC_TM1"/>
    <property type="match status" value="1"/>
</dbReference>
<evidence type="ECO:0000256" key="8">
    <source>
        <dbReference type="RuleBase" id="RU363032"/>
    </source>
</evidence>
<dbReference type="GO" id="GO:0005886">
    <property type="term" value="C:plasma membrane"/>
    <property type="evidence" value="ECO:0007669"/>
    <property type="project" value="UniProtKB-SubCell"/>
</dbReference>
<keyword evidence="7 8" id="KW-0472">Membrane</keyword>
<feature type="transmembrane region" description="Helical" evidence="8">
    <location>
        <begin position="134"/>
        <end position="153"/>
    </location>
</feature>
<dbReference type="SUPFAM" id="SSF161098">
    <property type="entry name" value="MetI-like"/>
    <property type="match status" value="1"/>
</dbReference>
<keyword evidence="6 8" id="KW-1133">Transmembrane helix</keyword>
<dbReference type="Gene3D" id="1.10.3720.10">
    <property type="entry name" value="MetI-like"/>
    <property type="match status" value="1"/>
</dbReference>
<feature type="transmembrane region" description="Helical" evidence="8">
    <location>
        <begin position="206"/>
        <end position="228"/>
    </location>
</feature>
<sequence>MTRKNNKLIMRSLIYLSYFMVLFPILILIVWSFTGIWPWPHLVPETFSLRALGELFGGYSGAIKILISSIFLSTIVSLLAIAVSIPAARAIVLLDFWGRDLLKFIILMPVIVPVTAFAMGIDVLFMKIGLSDNVLGVILVHIILCLPYTLRIMTEVTEATGDKLEIQARVLGASPIKTFTNITLPIAFPGIISSICMAFIVSSSQYFITLLIGGGTVVTYAMFMFPYIQSGDRTIASAYSVLFLLSTLIVFMILDKTVKRYYNIEDVFFFS</sequence>
<evidence type="ECO:0000313" key="10">
    <source>
        <dbReference type="EMBL" id="TGE39933.1"/>
    </source>
</evidence>
<keyword evidence="11" id="KW-1185">Reference proteome</keyword>